<protein>
    <submittedName>
        <fullName evidence="1">Uncharacterized protein</fullName>
    </submittedName>
</protein>
<dbReference type="Gene3D" id="3.30.1330.70">
    <property type="entry name" value="Holliday junction resolvase RusA"/>
    <property type="match status" value="1"/>
</dbReference>
<dbReference type="SUPFAM" id="SSF103084">
    <property type="entry name" value="Holliday junction resolvase RusA"/>
    <property type="match status" value="1"/>
</dbReference>
<dbReference type="InterPro" id="IPR008822">
    <property type="entry name" value="Endonuclease_RusA-like"/>
</dbReference>
<dbReference type="Pfam" id="PF05866">
    <property type="entry name" value="RusA"/>
    <property type="match status" value="1"/>
</dbReference>
<sequence>MIDFEVLGDPKALKRHRMGRGFNYDPSAGDKATFAQIAQVKAPTVPLNVALFVQITFYFARPKHHYGTGKNSNKLKPNVGNYHTSKPDIDNLEKFVFDALTGIFWKDDSYISHVMSAKVYTEGTPKTVVYIKEAELPPRHDKT</sequence>
<gene>
    <name evidence="1" type="ORF">GCM10017764_17900</name>
</gene>
<dbReference type="InterPro" id="IPR036614">
    <property type="entry name" value="RusA-like_sf"/>
</dbReference>
<keyword evidence="2" id="KW-1185">Reference proteome</keyword>
<organism evidence="1 2">
    <name type="scientific">Sphingobacterium griseoflavum</name>
    <dbReference type="NCBI Taxonomy" id="1474952"/>
    <lineage>
        <taxon>Bacteria</taxon>
        <taxon>Pseudomonadati</taxon>
        <taxon>Bacteroidota</taxon>
        <taxon>Sphingobacteriia</taxon>
        <taxon>Sphingobacteriales</taxon>
        <taxon>Sphingobacteriaceae</taxon>
        <taxon>Sphingobacterium</taxon>
    </lineage>
</organism>
<reference evidence="2" key="1">
    <citation type="journal article" date="2019" name="Int. J. Syst. Evol. Microbiol.">
        <title>The Global Catalogue of Microorganisms (GCM) 10K type strain sequencing project: providing services to taxonomists for standard genome sequencing and annotation.</title>
        <authorList>
            <consortium name="The Broad Institute Genomics Platform"/>
            <consortium name="The Broad Institute Genome Sequencing Center for Infectious Disease"/>
            <person name="Wu L."/>
            <person name="Ma J."/>
        </authorList>
    </citation>
    <scope>NUCLEOTIDE SEQUENCE [LARGE SCALE GENOMIC DNA]</scope>
    <source>
        <strain evidence="2">CGMCC 1.12966</strain>
    </source>
</reference>
<dbReference type="EMBL" id="BNAF01000006">
    <property type="protein sequence ID" value="GHE35093.1"/>
    <property type="molecule type" value="Genomic_DNA"/>
</dbReference>
<accession>A0ABQ3HZA7</accession>
<name>A0ABQ3HZA7_9SPHI</name>
<evidence type="ECO:0000313" key="1">
    <source>
        <dbReference type="EMBL" id="GHE35093.1"/>
    </source>
</evidence>
<dbReference type="Proteomes" id="UP000620550">
    <property type="component" value="Unassembled WGS sequence"/>
</dbReference>
<dbReference type="RefSeq" id="WP_189626321.1">
    <property type="nucleotide sequence ID" value="NZ_BNAF01000006.1"/>
</dbReference>
<evidence type="ECO:0000313" key="2">
    <source>
        <dbReference type="Proteomes" id="UP000620550"/>
    </source>
</evidence>
<comment type="caution">
    <text evidence="1">The sequence shown here is derived from an EMBL/GenBank/DDBJ whole genome shotgun (WGS) entry which is preliminary data.</text>
</comment>
<proteinExistence type="predicted"/>